<keyword evidence="1" id="KW-0488">Methylation</keyword>
<comment type="caution">
    <text evidence="3">The sequence shown here is derived from an EMBL/GenBank/DDBJ whole genome shotgun (WGS) entry which is preliminary data.</text>
</comment>
<dbReference type="InterPro" id="IPR045584">
    <property type="entry name" value="Pilin-like"/>
</dbReference>
<dbReference type="Gene3D" id="3.30.700.10">
    <property type="entry name" value="Glycoprotein, Type 4 Pilin"/>
    <property type="match status" value="1"/>
</dbReference>
<dbReference type="InterPro" id="IPR031982">
    <property type="entry name" value="PilE-like"/>
</dbReference>
<sequence>MQRRSRTAGFTLIELMITVAIVAILASVALPSYRSYVLRGRIPDATSGLSAKRVQMEQFFQDNRTYEGATAGNLDSSTSQAFDFSANGGGGDTRTRSGYTLYAIGKGSMAGFTFSVDQSNSKRSTVTGVTSWSGNASCWVTRPGGSC</sequence>
<keyword evidence="4" id="KW-1185">Reference proteome</keyword>
<reference evidence="3 4" key="1">
    <citation type="journal article" date="2017" name="Int. J. Syst. Evol. Microbiol.">
        <title>Ramlibacter monticola sp. nov., isolated from forest soil.</title>
        <authorList>
            <person name="Chaudhary D.K."/>
            <person name="Kim J."/>
        </authorList>
    </citation>
    <scope>NUCLEOTIDE SEQUENCE [LARGE SCALE GENOMIC DNA]</scope>
    <source>
        <strain evidence="3 4">KACC 19175</strain>
    </source>
</reference>
<dbReference type="GO" id="GO:0015628">
    <property type="term" value="P:protein secretion by the type II secretion system"/>
    <property type="evidence" value="ECO:0007669"/>
    <property type="project" value="InterPro"/>
</dbReference>
<dbReference type="RefSeq" id="WP_201677530.1">
    <property type="nucleotide sequence ID" value="NZ_JAEQNE010000010.1"/>
</dbReference>
<dbReference type="InterPro" id="IPR000983">
    <property type="entry name" value="Bac_GSPG_pilin"/>
</dbReference>
<evidence type="ECO:0000256" key="1">
    <source>
        <dbReference type="ARBA" id="ARBA00022481"/>
    </source>
</evidence>
<proteinExistence type="predicted"/>
<organism evidence="3 4">
    <name type="scientific">Ramlibacter monticola</name>
    <dbReference type="NCBI Taxonomy" id="1926872"/>
    <lineage>
        <taxon>Bacteria</taxon>
        <taxon>Pseudomonadati</taxon>
        <taxon>Pseudomonadota</taxon>
        <taxon>Betaproteobacteria</taxon>
        <taxon>Burkholderiales</taxon>
        <taxon>Comamonadaceae</taxon>
        <taxon>Ramlibacter</taxon>
    </lineage>
</organism>
<dbReference type="PRINTS" id="PR00813">
    <property type="entry name" value="BCTERIALGSPG"/>
</dbReference>
<dbReference type="NCBIfam" id="TIGR02532">
    <property type="entry name" value="IV_pilin_GFxxxE"/>
    <property type="match status" value="1"/>
</dbReference>
<dbReference type="GO" id="GO:0043683">
    <property type="term" value="P:type IV pilus assembly"/>
    <property type="evidence" value="ECO:0007669"/>
    <property type="project" value="InterPro"/>
</dbReference>
<evidence type="ECO:0000313" key="4">
    <source>
        <dbReference type="Proteomes" id="UP000599109"/>
    </source>
</evidence>
<dbReference type="SUPFAM" id="SSF54523">
    <property type="entry name" value="Pili subunits"/>
    <property type="match status" value="1"/>
</dbReference>
<dbReference type="AlphaFoldDB" id="A0A936Z7Q0"/>
<protein>
    <submittedName>
        <fullName evidence="3">Prepilin-type N-terminal cleavage/methylation domain-containing protein</fullName>
    </submittedName>
</protein>
<evidence type="ECO:0000313" key="3">
    <source>
        <dbReference type="EMBL" id="MBL0394859.1"/>
    </source>
</evidence>
<name>A0A936Z7Q0_9BURK</name>
<dbReference type="Proteomes" id="UP000599109">
    <property type="component" value="Unassembled WGS sequence"/>
</dbReference>
<dbReference type="EMBL" id="JAEQNE010000010">
    <property type="protein sequence ID" value="MBL0394859.1"/>
    <property type="molecule type" value="Genomic_DNA"/>
</dbReference>
<dbReference type="InterPro" id="IPR012902">
    <property type="entry name" value="N_methyl_site"/>
</dbReference>
<gene>
    <name evidence="3" type="ORF">JJ685_27215</name>
</gene>
<keyword evidence="2" id="KW-0472">Membrane</keyword>
<keyword evidence="2" id="KW-1133">Transmembrane helix</keyword>
<dbReference type="Pfam" id="PF16732">
    <property type="entry name" value="ComP_DUS"/>
    <property type="match status" value="1"/>
</dbReference>
<dbReference type="GO" id="GO:0015627">
    <property type="term" value="C:type II protein secretion system complex"/>
    <property type="evidence" value="ECO:0007669"/>
    <property type="project" value="InterPro"/>
</dbReference>
<keyword evidence="2" id="KW-0812">Transmembrane</keyword>
<dbReference type="PROSITE" id="PS00409">
    <property type="entry name" value="PROKAR_NTER_METHYL"/>
    <property type="match status" value="1"/>
</dbReference>
<evidence type="ECO:0000256" key="2">
    <source>
        <dbReference type="SAM" id="Phobius"/>
    </source>
</evidence>
<feature type="transmembrane region" description="Helical" evidence="2">
    <location>
        <begin position="12"/>
        <end position="33"/>
    </location>
</feature>
<dbReference type="Pfam" id="PF07963">
    <property type="entry name" value="N_methyl"/>
    <property type="match status" value="1"/>
</dbReference>
<accession>A0A936Z7Q0</accession>